<sequence>MNLSTVMLRPGDYGLSLLLLSFHVYAVIFVF</sequence>
<evidence type="ECO:0000313" key="2">
    <source>
        <dbReference type="EMBL" id="JAD53414.1"/>
    </source>
</evidence>
<evidence type="ECO:0000256" key="1">
    <source>
        <dbReference type="SAM" id="Phobius"/>
    </source>
</evidence>
<keyword evidence="1" id="KW-0812">Transmembrane</keyword>
<protein>
    <submittedName>
        <fullName evidence="2">Uncharacterized protein</fullName>
    </submittedName>
</protein>
<keyword evidence="1" id="KW-1133">Transmembrane helix</keyword>
<dbReference type="EMBL" id="GBRH01244481">
    <property type="protein sequence ID" value="JAD53414.1"/>
    <property type="molecule type" value="Transcribed_RNA"/>
</dbReference>
<name>A0A0A9ANV6_ARUDO</name>
<feature type="transmembrane region" description="Helical" evidence="1">
    <location>
        <begin position="13"/>
        <end position="30"/>
    </location>
</feature>
<organism evidence="2">
    <name type="scientific">Arundo donax</name>
    <name type="common">Giant reed</name>
    <name type="synonym">Donax arundinaceus</name>
    <dbReference type="NCBI Taxonomy" id="35708"/>
    <lineage>
        <taxon>Eukaryota</taxon>
        <taxon>Viridiplantae</taxon>
        <taxon>Streptophyta</taxon>
        <taxon>Embryophyta</taxon>
        <taxon>Tracheophyta</taxon>
        <taxon>Spermatophyta</taxon>
        <taxon>Magnoliopsida</taxon>
        <taxon>Liliopsida</taxon>
        <taxon>Poales</taxon>
        <taxon>Poaceae</taxon>
        <taxon>PACMAD clade</taxon>
        <taxon>Arundinoideae</taxon>
        <taxon>Arundineae</taxon>
        <taxon>Arundo</taxon>
    </lineage>
</organism>
<accession>A0A0A9ANV6</accession>
<dbReference type="AlphaFoldDB" id="A0A0A9ANV6"/>
<reference evidence="2" key="2">
    <citation type="journal article" date="2015" name="Data Brief">
        <title>Shoot transcriptome of the giant reed, Arundo donax.</title>
        <authorList>
            <person name="Barrero R.A."/>
            <person name="Guerrero F.D."/>
            <person name="Moolhuijzen P."/>
            <person name="Goolsby J.A."/>
            <person name="Tidwell J."/>
            <person name="Bellgard S.E."/>
            <person name="Bellgard M.I."/>
        </authorList>
    </citation>
    <scope>NUCLEOTIDE SEQUENCE</scope>
    <source>
        <tissue evidence="2">Shoot tissue taken approximately 20 cm above the soil surface</tissue>
    </source>
</reference>
<proteinExistence type="predicted"/>
<keyword evidence="1" id="KW-0472">Membrane</keyword>
<reference evidence="2" key="1">
    <citation type="submission" date="2014-09" db="EMBL/GenBank/DDBJ databases">
        <authorList>
            <person name="Magalhaes I.L.F."/>
            <person name="Oliveira U."/>
            <person name="Santos F.R."/>
            <person name="Vidigal T.H.D.A."/>
            <person name="Brescovit A.D."/>
            <person name="Santos A.J."/>
        </authorList>
    </citation>
    <scope>NUCLEOTIDE SEQUENCE</scope>
    <source>
        <tissue evidence="2">Shoot tissue taken approximately 20 cm above the soil surface</tissue>
    </source>
</reference>